<feature type="compositionally biased region" description="Low complexity" evidence="1">
    <location>
        <begin position="108"/>
        <end position="157"/>
    </location>
</feature>
<gene>
    <name evidence="4" type="ORF">PCOR1329_LOCUS54591</name>
</gene>
<feature type="non-terminal residue" evidence="4">
    <location>
        <position position="1"/>
    </location>
</feature>
<dbReference type="Pfam" id="PF00024">
    <property type="entry name" value="PAN_1"/>
    <property type="match status" value="1"/>
</dbReference>
<evidence type="ECO:0000313" key="4">
    <source>
        <dbReference type="EMBL" id="CAK0867722.1"/>
    </source>
</evidence>
<sequence length="625" mass="66432">SRFGPRHVDSIVCPSWPGPSCAVLLACRSLALSGIARPGVTLVGLHRGDSYARDTCSDHHERNLQHHQAFLGTTGGISISTTSSTTIAADVGSSTTVITETAPPTPKPTSSTGPSAPSAVPTAAPTSSTGPMAPSAVPTASPTSSTGPSAPSAEPTPNYQDFAEECYGELDALTVDEGEGVGDEISTASSAECMAGCSANANCMSFTLCPQLNGCWLKDKSFSGGEPSQHYSEGLRPSPSAPHPDSPAGWLACIGGWFVGWLMCWFVGGLLLSCYVCRRSIQFFHIYQDCLGKGGKTRSAVCGHVAGPADFDCSTFYKRSCSPTRAPTPAPTLSPDTAPYCGIAVDVYACREEVARLEAIDPAVGSSFGQMCMGYGGTHPQTWDGLTAEDRDMCTLNINNDCSHWYQDLAGAWQCAADYGLSKNPAECDGHYFFLWDEPMTQGLSAEWAADQWKAHVNTWTAEIETLRTRGTRVTSPLFTDHGGAAQDKLLSFFARCGPECSNPASPYYVDLVATNQWLLNPSSDHAIQEEWIKSQVAAMRQANGDRPVVLGNFAWLGASTADQAADAIARSRIWDPSWSGLEAVFYFAATDYGGNTLYHRLSDTTSSGSTVGAALVERCRAYGR</sequence>
<reference evidence="4" key="1">
    <citation type="submission" date="2023-10" db="EMBL/GenBank/DDBJ databases">
        <authorList>
            <person name="Chen Y."/>
            <person name="Shah S."/>
            <person name="Dougan E. K."/>
            <person name="Thang M."/>
            <person name="Chan C."/>
        </authorList>
    </citation>
    <scope>NUCLEOTIDE SEQUENCE [LARGE SCALE GENOMIC DNA]</scope>
</reference>
<feature type="region of interest" description="Disordered" evidence="1">
    <location>
        <begin position="91"/>
        <end position="159"/>
    </location>
</feature>
<keyword evidence="2" id="KW-0812">Transmembrane</keyword>
<evidence type="ECO:0000256" key="1">
    <source>
        <dbReference type="SAM" id="MobiDB-lite"/>
    </source>
</evidence>
<comment type="caution">
    <text evidence="4">The sequence shown here is derived from an EMBL/GenBank/DDBJ whole genome shotgun (WGS) entry which is preliminary data.</text>
</comment>
<proteinExistence type="predicted"/>
<evidence type="ECO:0000259" key="3">
    <source>
        <dbReference type="Pfam" id="PF00024"/>
    </source>
</evidence>
<keyword evidence="5" id="KW-1185">Reference proteome</keyword>
<feature type="transmembrane region" description="Helical" evidence="2">
    <location>
        <begin position="248"/>
        <end position="272"/>
    </location>
</feature>
<evidence type="ECO:0000256" key="2">
    <source>
        <dbReference type="SAM" id="Phobius"/>
    </source>
</evidence>
<dbReference type="InterPro" id="IPR003609">
    <property type="entry name" value="Pan_app"/>
</dbReference>
<evidence type="ECO:0000313" key="5">
    <source>
        <dbReference type="Proteomes" id="UP001189429"/>
    </source>
</evidence>
<organism evidence="4 5">
    <name type="scientific">Prorocentrum cordatum</name>
    <dbReference type="NCBI Taxonomy" id="2364126"/>
    <lineage>
        <taxon>Eukaryota</taxon>
        <taxon>Sar</taxon>
        <taxon>Alveolata</taxon>
        <taxon>Dinophyceae</taxon>
        <taxon>Prorocentrales</taxon>
        <taxon>Prorocentraceae</taxon>
        <taxon>Prorocentrum</taxon>
    </lineage>
</organism>
<dbReference type="EMBL" id="CAUYUJ010016674">
    <property type="protein sequence ID" value="CAK0867722.1"/>
    <property type="molecule type" value="Genomic_DNA"/>
</dbReference>
<keyword evidence="2" id="KW-0472">Membrane</keyword>
<feature type="domain" description="Apple" evidence="3">
    <location>
        <begin position="184"/>
        <end position="222"/>
    </location>
</feature>
<keyword evidence="2" id="KW-1133">Transmembrane helix</keyword>
<protein>
    <recommendedName>
        <fullName evidence="3">Apple domain-containing protein</fullName>
    </recommendedName>
</protein>
<accession>A0ABN9V4G5</accession>
<name>A0ABN9V4G5_9DINO</name>
<dbReference type="Proteomes" id="UP001189429">
    <property type="component" value="Unassembled WGS sequence"/>
</dbReference>
<dbReference type="Gene3D" id="3.50.4.10">
    <property type="entry name" value="Hepatocyte Growth Factor"/>
    <property type="match status" value="1"/>
</dbReference>